<name>A0ABT1V5G0_9ACTN</name>
<sequence length="284" mass="30302">MTGAAGLVGRAVTHLLRGRGVEATALALDDPGDLAVGRVITGDAGDPATVRAALEGVEAVIHLAARPSPHHGTPEEVYLGNTRATFVVLEEAGKAGINRVMIASSYSILGIPWAPTRLHPAYYPIDEQIPLQITDAYALSKQADEATARMMARRHGMDIVAIRYPFVSNEARLAERLSETLHDPGVAAADSWAYLDVDDAAETAWHAITEPLTGFHAVFTAAPDILAPYPTQELIATYHPDTPLRRPILGRRTPIDTAAATRLLGFTPRAMTDLEERPLGAAAG</sequence>
<dbReference type="EMBL" id="JANIAA010000027">
    <property type="protein sequence ID" value="MCQ8192623.1"/>
    <property type="molecule type" value="Genomic_DNA"/>
</dbReference>
<dbReference type="RefSeq" id="WP_256653484.1">
    <property type="nucleotide sequence ID" value="NZ_JANIAA010000027.1"/>
</dbReference>
<dbReference type="PANTHER" id="PTHR43103:SF5">
    <property type="entry name" value="4-EPIMERASE, PUTATIVE (AFU_ORTHOLOGUE AFUA_7G00360)-RELATED"/>
    <property type="match status" value="1"/>
</dbReference>
<keyword evidence="2" id="KW-0560">Oxidoreductase</keyword>
<evidence type="ECO:0000256" key="1">
    <source>
        <dbReference type="ARBA" id="ARBA00007637"/>
    </source>
</evidence>
<organism evidence="5 6">
    <name type="scientific">Streptomyces rugosispiralis</name>
    <dbReference type="NCBI Taxonomy" id="2967341"/>
    <lineage>
        <taxon>Bacteria</taxon>
        <taxon>Bacillati</taxon>
        <taxon>Actinomycetota</taxon>
        <taxon>Actinomycetes</taxon>
        <taxon>Kitasatosporales</taxon>
        <taxon>Streptomycetaceae</taxon>
        <taxon>Streptomyces</taxon>
    </lineage>
</organism>
<dbReference type="SUPFAM" id="SSF51735">
    <property type="entry name" value="NAD(P)-binding Rossmann-fold domains"/>
    <property type="match status" value="1"/>
</dbReference>
<gene>
    <name evidence="5" type="ORF">NP777_30995</name>
</gene>
<dbReference type="InterPro" id="IPR036291">
    <property type="entry name" value="NAD(P)-bd_dom_sf"/>
</dbReference>
<dbReference type="PANTHER" id="PTHR43103">
    <property type="entry name" value="NUCLEOSIDE-DIPHOSPHATE-SUGAR EPIMERASE"/>
    <property type="match status" value="1"/>
</dbReference>
<reference evidence="5 6" key="1">
    <citation type="submission" date="2022-07" db="EMBL/GenBank/DDBJ databases">
        <authorList>
            <person name="Phongsopitanun W."/>
            <person name="Tanasupawat S."/>
        </authorList>
    </citation>
    <scope>NUCLEOTIDE SEQUENCE [LARGE SCALE GENOMIC DNA]</scope>
    <source>
        <strain evidence="5 6">RCU-064</strain>
    </source>
</reference>
<accession>A0ABT1V5G0</accession>
<feature type="domain" description="NAD-dependent epimerase/dehydratase" evidence="4">
    <location>
        <begin position="1"/>
        <end position="213"/>
    </location>
</feature>
<keyword evidence="6" id="KW-1185">Reference proteome</keyword>
<dbReference type="Gene3D" id="3.40.50.720">
    <property type="entry name" value="NAD(P)-binding Rossmann-like Domain"/>
    <property type="match status" value="1"/>
</dbReference>
<dbReference type="InterPro" id="IPR001509">
    <property type="entry name" value="Epimerase_deHydtase"/>
</dbReference>
<dbReference type="Pfam" id="PF01370">
    <property type="entry name" value="Epimerase"/>
    <property type="match status" value="1"/>
</dbReference>
<proteinExistence type="inferred from homology"/>
<protein>
    <submittedName>
        <fullName evidence="5">NAD(P)-dependent oxidoreductase</fullName>
    </submittedName>
</protein>
<dbReference type="Proteomes" id="UP001204746">
    <property type="component" value="Unassembled WGS sequence"/>
</dbReference>
<evidence type="ECO:0000256" key="2">
    <source>
        <dbReference type="ARBA" id="ARBA00023002"/>
    </source>
</evidence>
<evidence type="ECO:0000256" key="3">
    <source>
        <dbReference type="ARBA" id="ARBA00023027"/>
    </source>
</evidence>
<evidence type="ECO:0000259" key="4">
    <source>
        <dbReference type="Pfam" id="PF01370"/>
    </source>
</evidence>
<comment type="similarity">
    <text evidence="1">Belongs to the NAD(P)-dependent epimerase/dehydratase family.</text>
</comment>
<evidence type="ECO:0000313" key="5">
    <source>
        <dbReference type="EMBL" id="MCQ8192623.1"/>
    </source>
</evidence>
<evidence type="ECO:0000313" key="6">
    <source>
        <dbReference type="Proteomes" id="UP001204746"/>
    </source>
</evidence>
<comment type="caution">
    <text evidence="5">The sequence shown here is derived from an EMBL/GenBank/DDBJ whole genome shotgun (WGS) entry which is preliminary data.</text>
</comment>
<keyword evidence="3" id="KW-0520">NAD</keyword>